<feature type="non-terminal residue" evidence="2">
    <location>
        <position position="106"/>
    </location>
</feature>
<feature type="non-terminal residue" evidence="2">
    <location>
        <position position="1"/>
    </location>
</feature>
<feature type="compositionally biased region" description="Polar residues" evidence="1">
    <location>
        <begin position="1"/>
        <end position="26"/>
    </location>
</feature>
<feature type="compositionally biased region" description="Basic and acidic residues" evidence="1">
    <location>
        <begin position="66"/>
        <end position="83"/>
    </location>
</feature>
<protein>
    <submittedName>
        <fullName evidence="2">Uncharacterized protein</fullName>
    </submittedName>
</protein>
<reference evidence="2" key="1">
    <citation type="journal article" date="2020" name="Stud. Mycol.">
        <title>101 Dothideomycetes genomes: a test case for predicting lifestyles and emergence of pathogens.</title>
        <authorList>
            <person name="Haridas S."/>
            <person name="Albert R."/>
            <person name="Binder M."/>
            <person name="Bloem J."/>
            <person name="Labutti K."/>
            <person name="Salamov A."/>
            <person name="Andreopoulos B."/>
            <person name="Baker S."/>
            <person name="Barry K."/>
            <person name="Bills G."/>
            <person name="Bluhm B."/>
            <person name="Cannon C."/>
            <person name="Castanera R."/>
            <person name="Culley D."/>
            <person name="Daum C."/>
            <person name="Ezra D."/>
            <person name="Gonzalez J."/>
            <person name="Henrissat B."/>
            <person name="Kuo A."/>
            <person name="Liang C."/>
            <person name="Lipzen A."/>
            <person name="Lutzoni F."/>
            <person name="Magnuson J."/>
            <person name="Mondo S."/>
            <person name="Nolan M."/>
            <person name="Ohm R."/>
            <person name="Pangilinan J."/>
            <person name="Park H.-J."/>
            <person name="Ramirez L."/>
            <person name="Alfaro M."/>
            <person name="Sun H."/>
            <person name="Tritt A."/>
            <person name="Yoshinaga Y."/>
            <person name="Zwiers L.-H."/>
            <person name="Turgeon B."/>
            <person name="Goodwin S."/>
            <person name="Spatafora J."/>
            <person name="Crous P."/>
            <person name="Grigoriev I."/>
        </authorList>
    </citation>
    <scope>NUCLEOTIDE SEQUENCE</scope>
    <source>
        <strain evidence="2">CBS 125425</strain>
    </source>
</reference>
<name>A0A9P4UXM7_9PLEO</name>
<keyword evidence="3" id="KW-1185">Reference proteome</keyword>
<organism evidence="2 3">
    <name type="scientific">Polyplosphaeria fusca</name>
    <dbReference type="NCBI Taxonomy" id="682080"/>
    <lineage>
        <taxon>Eukaryota</taxon>
        <taxon>Fungi</taxon>
        <taxon>Dikarya</taxon>
        <taxon>Ascomycota</taxon>
        <taxon>Pezizomycotina</taxon>
        <taxon>Dothideomycetes</taxon>
        <taxon>Pleosporomycetidae</taxon>
        <taxon>Pleosporales</taxon>
        <taxon>Tetraplosphaeriaceae</taxon>
        <taxon>Polyplosphaeria</taxon>
    </lineage>
</organism>
<gene>
    <name evidence="2" type="ORF">EJ04DRAFT_556360</name>
</gene>
<comment type="caution">
    <text evidence="2">The sequence shown here is derived from an EMBL/GenBank/DDBJ whole genome shotgun (WGS) entry which is preliminary data.</text>
</comment>
<accession>A0A9P4UXM7</accession>
<dbReference type="EMBL" id="ML996258">
    <property type="protein sequence ID" value="KAF2729028.1"/>
    <property type="molecule type" value="Genomic_DNA"/>
</dbReference>
<proteinExistence type="predicted"/>
<feature type="compositionally biased region" description="Polar residues" evidence="1">
    <location>
        <begin position="51"/>
        <end position="61"/>
    </location>
</feature>
<evidence type="ECO:0000313" key="3">
    <source>
        <dbReference type="Proteomes" id="UP000799444"/>
    </source>
</evidence>
<evidence type="ECO:0000313" key="2">
    <source>
        <dbReference type="EMBL" id="KAF2729028.1"/>
    </source>
</evidence>
<dbReference type="Proteomes" id="UP000799444">
    <property type="component" value="Unassembled WGS sequence"/>
</dbReference>
<dbReference type="AlphaFoldDB" id="A0A9P4UXM7"/>
<feature type="region of interest" description="Disordered" evidence="1">
    <location>
        <begin position="1"/>
        <end position="93"/>
    </location>
</feature>
<evidence type="ECO:0000256" key="1">
    <source>
        <dbReference type="SAM" id="MobiDB-lite"/>
    </source>
</evidence>
<sequence>PISIHITPNTQTPSQNAISRPLTPQKTHPLLAPPTLQAQKTNRRTRPPPRAQSQNPRNGAAQSGAARRDGEKWDWAEGGRELEGSECDGGGWASYGCEWVGEFVGV</sequence>